<evidence type="ECO:0000256" key="1">
    <source>
        <dbReference type="ARBA" id="ARBA00004141"/>
    </source>
</evidence>
<keyword evidence="7" id="KW-0568">Pathogenesis-related protein</keyword>
<dbReference type="InterPro" id="IPR004326">
    <property type="entry name" value="Mlo"/>
</dbReference>
<dbReference type="EnsemblPlants" id="AET2Gv20709600.25">
    <property type="protein sequence ID" value="AET2Gv20709600.25"/>
    <property type="gene ID" value="AET2Gv20709600"/>
</dbReference>
<reference evidence="9" key="3">
    <citation type="journal article" date="2017" name="Nature">
        <title>Genome sequence of the progenitor of the wheat D genome Aegilops tauschii.</title>
        <authorList>
            <person name="Luo M.C."/>
            <person name="Gu Y.Q."/>
            <person name="Puiu D."/>
            <person name="Wang H."/>
            <person name="Twardziok S.O."/>
            <person name="Deal K.R."/>
            <person name="Huo N."/>
            <person name="Zhu T."/>
            <person name="Wang L."/>
            <person name="Wang Y."/>
            <person name="McGuire P.E."/>
            <person name="Liu S."/>
            <person name="Long H."/>
            <person name="Ramasamy R.K."/>
            <person name="Rodriguez J.C."/>
            <person name="Van S.L."/>
            <person name="Yuan L."/>
            <person name="Wang Z."/>
            <person name="Xia Z."/>
            <person name="Xiao L."/>
            <person name="Anderson O.D."/>
            <person name="Ouyang S."/>
            <person name="Liang Y."/>
            <person name="Zimin A.V."/>
            <person name="Pertea G."/>
            <person name="Qi P."/>
            <person name="Bennetzen J.L."/>
            <person name="Dai X."/>
            <person name="Dawson M.W."/>
            <person name="Muller H.G."/>
            <person name="Kugler K."/>
            <person name="Rivarola-Duarte L."/>
            <person name="Spannagl M."/>
            <person name="Mayer K.F.X."/>
            <person name="Lu F.H."/>
            <person name="Bevan M.W."/>
            <person name="Leroy P."/>
            <person name="Li P."/>
            <person name="You F.M."/>
            <person name="Sun Q."/>
            <person name="Liu Z."/>
            <person name="Lyons E."/>
            <person name="Wicker T."/>
            <person name="Salzberg S.L."/>
            <person name="Devos K.M."/>
            <person name="Dvorak J."/>
        </authorList>
    </citation>
    <scope>NUCLEOTIDE SEQUENCE [LARGE SCALE GENOMIC DNA]</scope>
    <source>
        <strain evidence="9">cv. AL8/78</strain>
    </source>
</reference>
<proteinExistence type="inferred from homology"/>
<evidence type="ECO:0000256" key="5">
    <source>
        <dbReference type="ARBA" id="ARBA00022989"/>
    </source>
</evidence>
<keyword evidence="4" id="KW-0611">Plant defense</keyword>
<evidence type="ECO:0000256" key="2">
    <source>
        <dbReference type="ARBA" id="ARBA00006574"/>
    </source>
</evidence>
<comment type="subcellular location">
    <subcellularLocation>
        <location evidence="1">Membrane</location>
        <topology evidence="1">Multi-pass membrane protein</topology>
    </subcellularLocation>
</comment>
<dbReference type="GO" id="GO:0016020">
    <property type="term" value="C:membrane"/>
    <property type="evidence" value="ECO:0007669"/>
    <property type="project" value="UniProtKB-SubCell"/>
</dbReference>
<accession>A0A453C2A5</accession>
<organism evidence="9 10">
    <name type="scientific">Aegilops tauschii subsp. strangulata</name>
    <name type="common">Goatgrass</name>
    <dbReference type="NCBI Taxonomy" id="200361"/>
    <lineage>
        <taxon>Eukaryota</taxon>
        <taxon>Viridiplantae</taxon>
        <taxon>Streptophyta</taxon>
        <taxon>Embryophyta</taxon>
        <taxon>Tracheophyta</taxon>
        <taxon>Spermatophyta</taxon>
        <taxon>Magnoliopsida</taxon>
        <taxon>Liliopsida</taxon>
        <taxon>Poales</taxon>
        <taxon>Poaceae</taxon>
        <taxon>BOP clade</taxon>
        <taxon>Pooideae</taxon>
        <taxon>Triticodae</taxon>
        <taxon>Triticeae</taxon>
        <taxon>Triticinae</taxon>
        <taxon>Aegilops</taxon>
    </lineage>
</organism>
<sequence length="53" mass="5820">MFQGKVPLLSLHALEQIHIFIFVLAVTHVALSAFTVLLGLLQVVTPKLLLVRA</sequence>
<dbReference type="Gramene" id="AET2Gv20709600.25">
    <property type="protein sequence ID" value="AET2Gv20709600.25"/>
    <property type="gene ID" value="AET2Gv20709600"/>
</dbReference>
<evidence type="ECO:0000256" key="4">
    <source>
        <dbReference type="ARBA" id="ARBA00022821"/>
    </source>
</evidence>
<comment type="similarity">
    <text evidence="2">Belongs to the MLO family.</text>
</comment>
<reference evidence="10" key="2">
    <citation type="journal article" date="2017" name="Nat. Plants">
        <title>The Aegilops tauschii genome reveals multiple impacts of transposons.</title>
        <authorList>
            <person name="Zhao G."/>
            <person name="Zou C."/>
            <person name="Li K."/>
            <person name="Wang K."/>
            <person name="Li T."/>
            <person name="Gao L."/>
            <person name="Zhang X."/>
            <person name="Wang H."/>
            <person name="Yang Z."/>
            <person name="Liu X."/>
            <person name="Jiang W."/>
            <person name="Mao L."/>
            <person name="Kong X."/>
            <person name="Jiao Y."/>
            <person name="Jia J."/>
        </authorList>
    </citation>
    <scope>NUCLEOTIDE SEQUENCE [LARGE SCALE GENOMIC DNA]</scope>
    <source>
        <strain evidence="10">cv. AL8/78</strain>
    </source>
</reference>
<dbReference type="Pfam" id="PF03094">
    <property type="entry name" value="Mlo"/>
    <property type="match status" value="1"/>
</dbReference>
<keyword evidence="10" id="KW-1185">Reference proteome</keyword>
<evidence type="ECO:0000256" key="7">
    <source>
        <dbReference type="ARBA" id="ARBA00023265"/>
    </source>
</evidence>
<reference evidence="10" key="1">
    <citation type="journal article" date="2014" name="Science">
        <title>Ancient hybridizations among the ancestral genomes of bread wheat.</title>
        <authorList>
            <consortium name="International Wheat Genome Sequencing Consortium,"/>
            <person name="Marcussen T."/>
            <person name="Sandve S.R."/>
            <person name="Heier L."/>
            <person name="Spannagl M."/>
            <person name="Pfeifer M."/>
            <person name="Jakobsen K.S."/>
            <person name="Wulff B.B."/>
            <person name="Steuernagel B."/>
            <person name="Mayer K.F."/>
            <person name="Olsen O.A."/>
        </authorList>
    </citation>
    <scope>NUCLEOTIDE SEQUENCE [LARGE SCALE GENOMIC DNA]</scope>
    <source>
        <strain evidence="10">cv. AL8/78</strain>
    </source>
</reference>
<name>A0A453C2A5_AEGTS</name>
<reference evidence="9" key="5">
    <citation type="journal article" date="2021" name="G3 (Bethesda)">
        <title>Aegilops tauschii genome assembly Aet v5.0 features greater sequence contiguity and improved annotation.</title>
        <authorList>
            <person name="Wang L."/>
            <person name="Zhu T."/>
            <person name="Rodriguez J.C."/>
            <person name="Deal K.R."/>
            <person name="Dubcovsky J."/>
            <person name="McGuire P.E."/>
            <person name="Lux T."/>
            <person name="Spannagl M."/>
            <person name="Mayer K.F.X."/>
            <person name="Baldrich P."/>
            <person name="Meyers B.C."/>
            <person name="Huo N."/>
            <person name="Gu Y.Q."/>
            <person name="Zhou H."/>
            <person name="Devos K.M."/>
            <person name="Bennetzen J.L."/>
            <person name="Unver T."/>
            <person name="Budak H."/>
            <person name="Gulick P.J."/>
            <person name="Galiba G."/>
            <person name="Kalapos B."/>
            <person name="Nelson D.R."/>
            <person name="Li P."/>
            <person name="You F.M."/>
            <person name="Luo M.C."/>
            <person name="Dvorak J."/>
        </authorList>
    </citation>
    <scope>NUCLEOTIDE SEQUENCE [LARGE SCALE GENOMIC DNA]</scope>
    <source>
        <strain evidence="9">cv. AL8/78</strain>
    </source>
</reference>
<evidence type="ECO:0000313" key="10">
    <source>
        <dbReference type="Proteomes" id="UP000015105"/>
    </source>
</evidence>
<evidence type="ECO:0000256" key="6">
    <source>
        <dbReference type="ARBA" id="ARBA00023136"/>
    </source>
</evidence>
<dbReference type="GO" id="GO:0006952">
    <property type="term" value="P:defense response"/>
    <property type="evidence" value="ECO:0007669"/>
    <property type="project" value="UniProtKB-KW"/>
</dbReference>
<keyword evidence="5 8" id="KW-1133">Transmembrane helix</keyword>
<evidence type="ECO:0000256" key="3">
    <source>
        <dbReference type="ARBA" id="ARBA00022692"/>
    </source>
</evidence>
<keyword evidence="3 8" id="KW-0812">Transmembrane</keyword>
<feature type="transmembrane region" description="Helical" evidence="8">
    <location>
        <begin position="20"/>
        <end position="44"/>
    </location>
</feature>
<reference evidence="9" key="4">
    <citation type="submission" date="2019-03" db="UniProtKB">
        <authorList>
            <consortium name="EnsemblPlants"/>
        </authorList>
    </citation>
    <scope>IDENTIFICATION</scope>
</reference>
<dbReference type="Proteomes" id="UP000015105">
    <property type="component" value="Chromosome 2D"/>
</dbReference>
<keyword evidence="6 8" id="KW-0472">Membrane</keyword>
<evidence type="ECO:0000256" key="8">
    <source>
        <dbReference type="SAM" id="Phobius"/>
    </source>
</evidence>
<protein>
    <submittedName>
        <fullName evidence="9">Uncharacterized protein</fullName>
    </submittedName>
</protein>
<evidence type="ECO:0000313" key="9">
    <source>
        <dbReference type="EnsemblPlants" id="AET2Gv20709600.25"/>
    </source>
</evidence>
<dbReference type="AlphaFoldDB" id="A0A453C2A5"/>